<protein>
    <submittedName>
        <fullName evidence="1">Uncharacterized protein</fullName>
    </submittedName>
</protein>
<dbReference type="AlphaFoldDB" id="A0A251XST0"/>
<evidence type="ECO:0000313" key="2">
    <source>
        <dbReference type="Proteomes" id="UP000195106"/>
    </source>
</evidence>
<comment type="caution">
    <text evidence="1">The sequence shown here is derived from an EMBL/GenBank/DDBJ whole genome shotgun (WGS) entry which is preliminary data.</text>
</comment>
<sequence>MASSKRVRRVTFTSSALGMRISVSGWRVAFSMAVRRRRSRGVTKLMAAPLRPARPVRPMRCTYDSVSIGMS</sequence>
<accession>A0A251XST0</accession>
<evidence type="ECO:0000313" key="1">
    <source>
        <dbReference type="EMBL" id="OUE08530.1"/>
    </source>
</evidence>
<dbReference type="EMBL" id="MDHJ01000001">
    <property type="protein sequence ID" value="OUE08530.1"/>
    <property type="molecule type" value="Genomic_DNA"/>
</dbReference>
<organism evidence="1 2">
    <name type="scientific">Clavibacter michiganensis</name>
    <dbReference type="NCBI Taxonomy" id="28447"/>
    <lineage>
        <taxon>Bacteria</taxon>
        <taxon>Bacillati</taxon>
        <taxon>Actinomycetota</taxon>
        <taxon>Actinomycetes</taxon>
        <taxon>Micrococcales</taxon>
        <taxon>Microbacteriaceae</taxon>
        <taxon>Clavibacter</taxon>
    </lineage>
</organism>
<name>A0A251XST0_9MICO</name>
<reference evidence="1 2" key="1">
    <citation type="submission" date="2016-08" db="EMBL/GenBank/DDBJ databases">
        <title>Genome sequence of Clavibacter michiganensis spp. strain CASJ009.</title>
        <authorList>
            <person name="Thapa S.P."/>
            <person name="Coaker G."/>
        </authorList>
    </citation>
    <scope>NUCLEOTIDE SEQUENCE [LARGE SCALE GENOMIC DNA]</scope>
    <source>
        <strain evidence="1">CASJ009</strain>
    </source>
</reference>
<gene>
    <name evidence="1" type="ORF">CMsap09_06255</name>
</gene>
<proteinExistence type="predicted"/>
<dbReference type="Proteomes" id="UP000195106">
    <property type="component" value="Unassembled WGS sequence"/>
</dbReference>